<keyword evidence="3" id="KW-1185">Reference proteome</keyword>
<protein>
    <recommendedName>
        <fullName evidence="1">Thioredoxin domain-containing protein</fullName>
    </recommendedName>
</protein>
<dbReference type="Gene3D" id="3.40.30.10">
    <property type="entry name" value="Glutaredoxin"/>
    <property type="match status" value="1"/>
</dbReference>
<evidence type="ECO:0000259" key="1">
    <source>
        <dbReference type="PROSITE" id="PS51352"/>
    </source>
</evidence>
<organism evidence="2 3">
    <name type="scientific">Tigriopus californicus</name>
    <name type="common">Marine copepod</name>
    <dbReference type="NCBI Taxonomy" id="6832"/>
    <lineage>
        <taxon>Eukaryota</taxon>
        <taxon>Metazoa</taxon>
        <taxon>Ecdysozoa</taxon>
        <taxon>Arthropoda</taxon>
        <taxon>Crustacea</taxon>
        <taxon>Multicrustacea</taxon>
        <taxon>Hexanauplia</taxon>
        <taxon>Copepoda</taxon>
        <taxon>Harpacticoida</taxon>
        <taxon>Harpacticidae</taxon>
        <taxon>Tigriopus</taxon>
    </lineage>
</organism>
<dbReference type="GO" id="GO:0007600">
    <property type="term" value="P:sensory perception"/>
    <property type="evidence" value="ECO:0007669"/>
    <property type="project" value="InterPro"/>
</dbReference>
<proteinExistence type="predicted"/>
<evidence type="ECO:0000313" key="2">
    <source>
        <dbReference type="EMBL" id="TRY63398.1"/>
    </source>
</evidence>
<dbReference type="PANTHER" id="PTHR46762:SF1">
    <property type="entry name" value="NUCLEOREDOXIN-LIKE PROTEIN 2"/>
    <property type="match status" value="1"/>
</dbReference>
<dbReference type="OMA" id="TDDYKHE"/>
<dbReference type="EMBL" id="VCGU01000458">
    <property type="protein sequence ID" value="TRY63398.1"/>
    <property type="molecule type" value="Genomic_DNA"/>
</dbReference>
<dbReference type="PROSITE" id="PS51352">
    <property type="entry name" value="THIOREDOXIN_2"/>
    <property type="match status" value="1"/>
</dbReference>
<feature type="domain" description="Thioredoxin" evidence="1">
    <location>
        <begin position="1"/>
        <end position="141"/>
    </location>
</feature>
<dbReference type="InterPro" id="IPR012336">
    <property type="entry name" value="Thioredoxin-like_fold"/>
</dbReference>
<dbReference type="GO" id="GO:0045494">
    <property type="term" value="P:photoreceptor cell maintenance"/>
    <property type="evidence" value="ECO:0007669"/>
    <property type="project" value="InterPro"/>
</dbReference>
<dbReference type="Proteomes" id="UP000318571">
    <property type="component" value="Chromosome 10"/>
</dbReference>
<dbReference type="Pfam" id="PF13905">
    <property type="entry name" value="Thioredoxin_8"/>
    <property type="match status" value="1"/>
</dbReference>
<reference evidence="2 3" key="1">
    <citation type="journal article" date="2018" name="Nat. Ecol. Evol.">
        <title>Genomic signatures of mitonuclear coevolution across populations of Tigriopus californicus.</title>
        <authorList>
            <person name="Barreto F.S."/>
            <person name="Watson E.T."/>
            <person name="Lima T.G."/>
            <person name="Willett C.S."/>
            <person name="Edmands S."/>
            <person name="Li W."/>
            <person name="Burton R.S."/>
        </authorList>
    </citation>
    <scope>NUCLEOTIDE SEQUENCE [LARGE SCALE GENOMIC DNA]</scope>
    <source>
        <strain evidence="2 3">San Diego</strain>
    </source>
</reference>
<gene>
    <name evidence="2" type="ORF">TCAL_01845</name>
</gene>
<dbReference type="InterPro" id="IPR013766">
    <property type="entry name" value="Thioredoxin_domain"/>
</dbReference>
<sequence>MDKISGKELIKADGSTSSVDQALADKEIVCFYFSAHWCPPCRQFTPILKDFYAEANDMGVEIIFVSSDKSHDDMISYMKESHGDWFALKHGDDSVKELKENFQISGIPSLIVLKKDGTLITKEGRNHVQGKGPNAVKEWKA</sequence>
<accession>A0A553NDB1</accession>
<dbReference type="SUPFAM" id="SSF52833">
    <property type="entry name" value="Thioredoxin-like"/>
    <property type="match status" value="1"/>
</dbReference>
<dbReference type="AlphaFoldDB" id="A0A553NDB1"/>
<dbReference type="InterPro" id="IPR029519">
    <property type="entry name" value="RdCVF2"/>
</dbReference>
<name>A0A553NDB1_TIGCA</name>
<dbReference type="OrthoDB" id="189920at2759"/>
<dbReference type="PANTHER" id="PTHR46762">
    <property type="entry name" value="NUCLEOREDOXIN-LIKE PROTEIN 2"/>
    <property type="match status" value="1"/>
</dbReference>
<evidence type="ECO:0000313" key="3">
    <source>
        <dbReference type="Proteomes" id="UP000318571"/>
    </source>
</evidence>
<dbReference type="InterPro" id="IPR036249">
    <property type="entry name" value="Thioredoxin-like_sf"/>
</dbReference>
<comment type="caution">
    <text evidence="2">The sequence shown here is derived from an EMBL/GenBank/DDBJ whole genome shotgun (WGS) entry which is preliminary data.</text>
</comment>